<evidence type="ECO:0008006" key="6">
    <source>
        <dbReference type="Google" id="ProtNLM"/>
    </source>
</evidence>
<feature type="signal peptide" evidence="3">
    <location>
        <begin position="1"/>
        <end position="19"/>
    </location>
</feature>
<feature type="chain" id="PRO_5005245662" description="Extracellular membrane protein CFEM domain-containing protein" evidence="3">
    <location>
        <begin position="20"/>
        <end position="542"/>
    </location>
</feature>
<dbReference type="EMBL" id="KQ087177">
    <property type="protein sequence ID" value="KLT46327.1"/>
    <property type="molecule type" value="Genomic_DNA"/>
</dbReference>
<dbReference type="AlphaFoldDB" id="A0A0J0XZ47"/>
<evidence type="ECO:0000313" key="4">
    <source>
        <dbReference type="EMBL" id="KLT46327.1"/>
    </source>
</evidence>
<keyword evidence="5" id="KW-1185">Reference proteome</keyword>
<keyword evidence="3" id="KW-0732">Signal</keyword>
<feature type="region of interest" description="Disordered" evidence="1">
    <location>
        <begin position="467"/>
        <end position="513"/>
    </location>
</feature>
<accession>A0A0J0XZ47</accession>
<evidence type="ECO:0000256" key="2">
    <source>
        <dbReference type="SAM" id="Phobius"/>
    </source>
</evidence>
<keyword evidence="2" id="KW-1133">Transmembrane helix</keyword>
<dbReference type="Proteomes" id="UP000053611">
    <property type="component" value="Unassembled WGS sequence"/>
</dbReference>
<keyword evidence="2" id="KW-0472">Membrane</keyword>
<evidence type="ECO:0000256" key="3">
    <source>
        <dbReference type="SAM" id="SignalP"/>
    </source>
</evidence>
<dbReference type="GeneID" id="28986731"/>
<proteinExistence type="predicted"/>
<keyword evidence="2" id="KW-0812">Transmembrane</keyword>
<feature type="transmembrane region" description="Helical" evidence="2">
    <location>
        <begin position="518"/>
        <end position="541"/>
    </location>
</feature>
<protein>
    <recommendedName>
        <fullName evidence="6">Extracellular membrane protein CFEM domain-containing protein</fullName>
    </recommendedName>
</protein>
<gene>
    <name evidence="4" type="ORF">CC85DRAFT_314525</name>
</gene>
<organism evidence="4 5">
    <name type="scientific">Cutaneotrichosporon oleaginosum</name>
    <dbReference type="NCBI Taxonomy" id="879819"/>
    <lineage>
        <taxon>Eukaryota</taxon>
        <taxon>Fungi</taxon>
        <taxon>Dikarya</taxon>
        <taxon>Basidiomycota</taxon>
        <taxon>Agaricomycotina</taxon>
        <taxon>Tremellomycetes</taxon>
        <taxon>Trichosporonales</taxon>
        <taxon>Trichosporonaceae</taxon>
        <taxon>Cutaneotrichosporon</taxon>
    </lineage>
</organism>
<evidence type="ECO:0000256" key="1">
    <source>
        <dbReference type="SAM" id="MobiDB-lite"/>
    </source>
</evidence>
<reference evidence="4 5" key="1">
    <citation type="submission" date="2015-03" db="EMBL/GenBank/DDBJ databases">
        <title>Genomics and transcriptomics of the oil-accumulating basidiomycete yeast T. oleaginosus allow insights into substrate utilization and the diverse evolutionary trajectories of mating systems in fungi.</title>
        <authorList>
            <consortium name="DOE Joint Genome Institute"/>
            <person name="Kourist R."/>
            <person name="Kracht O."/>
            <person name="Bracharz F."/>
            <person name="Lipzen A."/>
            <person name="Nolan M."/>
            <person name="Ohm R."/>
            <person name="Grigoriev I."/>
            <person name="Sun S."/>
            <person name="Heitman J."/>
            <person name="Bruck T."/>
            <person name="Nowrousian M."/>
        </authorList>
    </citation>
    <scope>NUCLEOTIDE SEQUENCE [LARGE SCALE GENOMIC DNA]</scope>
    <source>
        <strain evidence="4 5">IBC0246</strain>
    </source>
</reference>
<feature type="region of interest" description="Disordered" evidence="1">
    <location>
        <begin position="25"/>
        <end position="52"/>
    </location>
</feature>
<name>A0A0J0XZ47_9TREE</name>
<dbReference type="RefSeq" id="XP_018282818.1">
    <property type="nucleotide sequence ID" value="XM_018426128.1"/>
</dbReference>
<sequence length="542" mass="56963">MLPIRILLTLLASVALTSAAPHHLAGRQDEADPSATPDVIVEPPPEVTDTATPTVAQTTNDIVIPTSTTTSDEATMTDGQELPFANCRSECSGAFDDFSRNCDGSNPSNCKTVCEMWLEGFKQCEACMQTKGAASDPGQAKITEWAPFAANCPPVGGGGLDAYNFGDCGDTCKPPLQSIITACEVATECAKSCDQKENLMKCNDCVSAPSSTADDKAKALVKEAVDGLNGRCGGAPAGCEEACKAFPDLKAACDNPNNEYSTDCLGTCWSEWDTYAPCEQCYIKNGSVPADVAKTFEAATFWCAPGGCYVACDEATTQLSEHCTAGEEACKKNVCESGARNALQQCRSCMSNAPVDDKAWRDDIILPPISTVDDYCSGKIAWPTDQCQSICSPILDLDYNSCKDADINKCAAMCADESLGALEQCMQCATDSTVEDLFNKMRGWCKEDPGPTPIVVVVNPTVTVTVPNRPPPTGIAPESRPTPTGKTGISVNTSRPVATTRRPSGSARATSQSSASELSFSFGGMGFGAALGLIMGILVVVV</sequence>
<feature type="compositionally biased region" description="Polar residues" evidence="1">
    <location>
        <begin position="481"/>
        <end position="510"/>
    </location>
</feature>
<evidence type="ECO:0000313" key="5">
    <source>
        <dbReference type="Proteomes" id="UP000053611"/>
    </source>
</evidence>